<dbReference type="PANTHER" id="PTHR43462:SF1">
    <property type="entry name" value="ALANYL-TRNA EDITING PROTEIN AARSD1"/>
    <property type="match status" value="1"/>
</dbReference>
<dbReference type="GO" id="GO:0005524">
    <property type="term" value="F:ATP binding"/>
    <property type="evidence" value="ECO:0007669"/>
    <property type="project" value="InterPro"/>
</dbReference>
<dbReference type="SUPFAM" id="SSF55186">
    <property type="entry name" value="ThrRS/AlaRS common domain"/>
    <property type="match status" value="1"/>
</dbReference>
<dbReference type="Proteomes" id="UP000019384">
    <property type="component" value="Unassembled WGS sequence"/>
</dbReference>
<comment type="cofactor">
    <cofactor evidence="1">
        <name>Zn(2+)</name>
        <dbReference type="ChEBI" id="CHEBI:29105"/>
    </cofactor>
</comment>
<dbReference type="InterPro" id="IPR018165">
    <property type="entry name" value="Ala-tRNA-synth_IIc_core"/>
</dbReference>
<dbReference type="AlphaFoldDB" id="W6MI56"/>
<dbReference type="Gene3D" id="2.40.30.130">
    <property type="match status" value="1"/>
</dbReference>
<dbReference type="InterPro" id="IPR018164">
    <property type="entry name" value="Ala-tRNA-synth_IIc_N"/>
</dbReference>
<protein>
    <recommendedName>
        <fullName evidence="6">Alanyl-transfer RNA synthetases family profile domain-containing protein</fullName>
    </recommendedName>
</protein>
<dbReference type="GO" id="GO:0005737">
    <property type="term" value="C:cytoplasm"/>
    <property type="evidence" value="ECO:0007669"/>
    <property type="project" value="UniProtKB-SubCell"/>
</dbReference>
<evidence type="ECO:0000313" key="8">
    <source>
        <dbReference type="Proteomes" id="UP000019384"/>
    </source>
</evidence>
<sequence>MSLKARIVGDLLCQRDSYLTKLTTQVVSCNKLSDTQYELELEDTVLFPEGGGQPTDHGTIKIDDTELEVTEVKRNGLNCYHMVSQLFKPGDTVELKVDWRRRFDHMQQHTGQHLLSAILDKFNLPTLSWSMGEMINYIEIPRKLTPAELEEVSQMCNDKITENIKIQVEVPDKDSVKKDKMPSDYDLEKGILRVIHIGELDSNPCCGTHLSSTGQIKSITLLNQFPGKKSASRINFLCGDRISKFTSESFLTLKDLTGKLSCQTDDLVEKVEALQLSHRKAASKEMSLMKELAEYQSKELLAKLESSEIAFLCRSDVGLEYFNNISKKLLPLTPGKTLVLIGNGCLIISGPQVEEVSTQLKQVLKGLKGGGKGKFQGKFTFNQSDFNSAEKYLESL</sequence>
<dbReference type="InterPro" id="IPR009000">
    <property type="entry name" value="Transl_B-barrel_sf"/>
</dbReference>
<dbReference type="STRING" id="1382522.W6MI56"/>
<dbReference type="GO" id="GO:0046872">
    <property type="term" value="F:metal ion binding"/>
    <property type="evidence" value="ECO:0007669"/>
    <property type="project" value="UniProtKB-KW"/>
</dbReference>
<gene>
    <name evidence="7" type="ORF">KUCA_T00001776001</name>
</gene>
<evidence type="ECO:0000256" key="5">
    <source>
        <dbReference type="ARBA" id="ARBA00022833"/>
    </source>
</evidence>
<keyword evidence="5" id="KW-0862">Zinc</keyword>
<keyword evidence="8" id="KW-1185">Reference proteome</keyword>
<dbReference type="GO" id="GO:0006419">
    <property type="term" value="P:alanyl-tRNA aminoacylation"/>
    <property type="evidence" value="ECO:0007669"/>
    <property type="project" value="InterPro"/>
</dbReference>
<evidence type="ECO:0000256" key="3">
    <source>
        <dbReference type="ARBA" id="ARBA00008429"/>
    </source>
</evidence>
<reference evidence="7" key="2">
    <citation type="submission" date="2014-02" db="EMBL/GenBank/DDBJ databases">
        <title>Complete DNA sequence of /Kuraishia capsulata/ illustrates novel genomic features among budding yeasts (/Saccharomycotina/).</title>
        <authorList>
            <person name="Morales L."/>
            <person name="Noel B."/>
            <person name="Porcel B."/>
            <person name="Marcet-Houben M."/>
            <person name="Hullo M-F."/>
            <person name="Sacerdot C."/>
            <person name="Tekaia F."/>
            <person name="Leh-Louis V."/>
            <person name="Despons L."/>
            <person name="Khanna V."/>
            <person name="Aury J-M."/>
            <person name="Barbe V."/>
            <person name="Couloux A."/>
            <person name="Labadie K."/>
            <person name="Pelletier E."/>
            <person name="Souciet J-L."/>
            <person name="Boekhout T."/>
            <person name="Gabaldon T."/>
            <person name="Wincker P."/>
            <person name="Dujon B."/>
        </authorList>
    </citation>
    <scope>NUCLEOTIDE SEQUENCE</scope>
    <source>
        <strain evidence="7">CBS 1993</strain>
    </source>
</reference>
<dbReference type="Pfam" id="PF01411">
    <property type="entry name" value="tRNA-synt_2c"/>
    <property type="match status" value="1"/>
</dbReference>
<dbReference type="OrthoDB" id="288942at2759"/>
<name>W6MI56_9ASCO</name>
<dbReference type="SUPFAM" id="SSF50447">
    <property type="entry name" value="Translation proteins"/>
    <property type="match status" value="1"/>
</dbReference>
<dbReference type="Pfam" id="PF07973">
    <property type="entry name" value="tRNA_SAD"/>
    <property type="match status" value="1"/>
</dbReference>
<dbReference type="SMART" id="SM00863">
    <property type="entry name" value="tRNA_SAD"/>
    <property type="match status" value="1"/>
</dbReference>
<keyword evidence="4" id="KW-0479">Metal-binding</keyword>
<dbReference type="GO" id="GO:0004813">
    <property type="term" value="F:alanine-tRNA ligase activity"/>
    <property type="evidence" value="ECO:0007669"/>
    <property type="project" value="InterPro"/>
</dbReference>
<reference evidence="7" key="1">
    <citation type="submission" date="2013-12" db="EMBL/GenBank/DDBJ databases">
        <authorList>
            <person name="Genoscope - CEA"/>
        </authorList>
    </citation>
    <scope>NUCLEOTIDE SEQUENCE</scope>
    <source>
        <strain evidence="7">CBS 1993</strain>
    </source>
</reference>
<dbReference type="RefSeq" id="XP_022457817.1">
    <property type="nucleotide sequence ID" value="XM_022603991.1"/>
</dbReference>
<dbReference type="GO" id="GO:0003676">
    <property type="term" value="F:nucleic acid binding"/>
    <property type="evidence" value="ECO:0007669"/>
    <property type="project" value="InterPro"/>
</dbReference>
<dbReference type="HOGENOM" id="CLU_004485_7_1_1"/>
<evidence type="ECO:0000313" key="7">
    <source>
        <dbReference type="EMBL" id="CDK25806.1"/>
    </source>
</evidence>
<dbReference type="InterPro" id="IPR012947">
    <property type="entry name" value="tRNA_SAD"/>
</dbReference>
<feature type="domain" description="Alanyl-transfer RNA synthetases family profile" evidence="6">
    <location>
        <begin position="1"/>
        <end position="248"/>
    </location>
</feature>
<proteinExistence type="inferred from homology"/>
<organism evidence="7 8">
    <name type="scientific">Kuraishia capsulata CBS 1993</name>
    <dbReference type="NCBI Taxonomy" id="1382522"/>
    <lineage>
        <taxon>Eukaryota</taxon>
        <taxon>Fungi</taxon>
        <taxon>Dikarya</taxon>
        <taxon>Ascomycota</taxon>
        <taxon>Saccharomycotina</taxon>
        <taxon>Pichiomycetes</taxon>
        <taxon>Pichiales</taxon>
        <taxon>Pichiaceae</taxon>
        <taxon>Kuraishia</taxon>
    </lineage>
</organism>
<comment type="subcellular location">
    <subcellularLocation>
        <location evidence="2">Cytoplasm</location>
    </subcellularLocation>
</comment>
<dbReference type="Gene3D" id="3.30.980.10">
    <property type="entry name" value="Threonyl-trna Synthetase, Chain A, domain 2"/>
    <property type="match status" value="1"/>
</dbReference>
<dbReference type="EMBL" id="HG793126">
    <property type="protein sequence ID" value="CDK25806.1"/>
    <property type="molecule type" value="Genomic_DNA"/>
</dbReference>
<evidence type="ECO:0000256" key="4">
    <source>
        <dbReference type="ARBA" id="ARBA00022723"/>
    </source>
</evidence>
<dbReference type="InterPro" id="IPR018163">
    <property type="entry name" value="Thr/Ala-tRNA-synth_IIc_edit"/>
</dbReference>
<dbReference type="GO" id="GO:0002196">
    <property type="term" value="F:Ser-tRNA(Ala) deacylase activity"/>
    <property type="evidence" value="ECO:0007669"/>
    <property type="project" value="EnsemblFungi"/>
</dbReference>
<dbReference type="InterPro" id="IPR051335">
    <property type="entry name" value="Alanyl-tRNA_Editing_Enzymes"/>
</dbReference>
<accession>W6MI56</accession>
<dbReference type="PANTHER" id="PTHR43462">
    <property type="entry name" value="ALANYL-TRNA EDITING PROTEIN"/>
    <property type="match status" value="1"/>
</dbReference>
<dbReference type="GeneID" id="34519205"/>
<evidence type="ECO:0000256" key="1">
    <source>
        <dbReference type="ARBA" id="ARBA00001947"/>
    </source>
</evidence>
<evidence type="ECO:0000256" key="2">
    <source>
        <dbReference type="ARBA" id="ARBA00004496"/>
    </source>
</evidence>
<dbReference type="PROSITE" id="PS50860">
    <property type="entry name" value="AA_TRNA_LIGASE_II_ALA"/>
    <property type="match status" value="1"/>
</dbReference>
<dbReference type="GO" id="GO:0043905">
    <property type="term" value="F:L-seryl-tRNA(Thr) hydrolase activity"/>
    <property type="evidence" value="ECO:0007669"/>
    <property type="project" value="EnsemblFungi"/>
</dbReference>
<evidence type="ECO:0000259" key="6">
    <source>
        <dbReference type="PROSITE" id="PS50860"/>
    </source>
</evidence>
<comment type="similarity">
    <text evidence="3">Belongs to the class-II aminoacyl-tRNA synthetase family. Alax-L subfamily.</text>
</comment>